<evidence type="ECO:0000313" key="3">
    <source>
        <dbReference type="Proteomes" id="UP000198318"/>
    </source>
</evidence>
<organism evidence="2 3">
    <name type="scientific">Actinomadura meyerae</name>
    <dbReference type="NCBI Taxonomy" id="240840"/>
    <lineage>
        <taxon>Bacteria</taxon>
        <taxon>Bacillati</taxon>
        <taxon>Actinomycetota</taxon>
        <taxon>Actinomycetes</taxon>
        <taxon>Streptosporangiales</taxon>
        <taxon>Thermomonosporaceae</taxon>
        <taxon>Actinomadura</taxon>
    </lineage>
</organism>
<dbReference type="AlphaFoldDB" id="A0A239F4M3"/>
<accession>A0A239F4M3</accession>
<dbReference type="GO" id="GO:0051213">
    <property type="term" value="F:dioxygenase activity"/>
    <property type="evidence" value="ECO:0007669"/>
    <property type="project" value="UniProtKB-KW"/>
</dbReference>
<evidence type="ECO:0000313" key="2">
    <source>
        <dbReference type="EMBL" id="SNS51458.1"/>
    </source>
</evidence>
<keyword evidence="3" id="KW-1185">Reference proteome</keyword>
<dbReference type="InterPro" id="IPR037523">
    <property type="entry name" value="VOC_core"/>
</dbReference>
<proteinExistence type="predicted"/>
<feature type="domain" description="VOC" evidence="1">
    <location>
        <begin position="167"/>
        <end position="310"/>
    </location>
</feature>
<keyword evidence="2" id="KW-0560">Oxidoreductase</keyword>
<name>A0A239F4M3_9ACTN</name>
<dbReference type="Proteomes" id="UP000198318">
    <property type="component" value="Unassembled WGS sequence"/>
</dbReference>
<dbReference type="EMBL" id="FZOR01000005">
    <property type="protein sequence ID" value="SNS51458.1"/>
    <property type="molecule type" value="Genomic_DNA"/>
</dbReference>
<dbReference type="RefSeq" id="WP_179271430.1">
    <property type="nucleotide sequence ID" value="NZ_FZOR01000005.1"/>
</dbReference>
<sequence>MISELRAATIAVSDLERSRAFYAETFGYTVHGAETAVGGAEAERAWRMPRGLTGRTVVLGPEGAATGLVRLVSFDAPGERIWGDYSRAHDLGHYALNIRVGDLGQALDRLARTGGGVRSKPTHWTVTPELSAWDSLSFDPDGVVLDVFQLEPAPGTAFADYDGRSSELQTVAVHSADAPASAAFYEALGFVKLYDKVVEGMESFFQFPEGTGLHNINMYVPGDTMNGRVEIAQYVGLAGRSLRERAVPPNLGILSVSLETDDLAATAALLAERGAEPVCAPVGLDLPPHGPALVQPFFGPDGEVLEFYQRR</sequence>
<reference evidence="2 3" key="1">
    <citation type="submission" date="2017-06" db="EMBL/GenBank/DDBJ databases">
        <authorList>
            <person name="Kim H.J."/>
            <person name="Triplett B.A."/>
        </authorList>
    </citation>
    <scope>NUCLEOTIDE SEQUENCE [LARGE SCALE GENOMIC DNA]</scope>
    <source>
        <strain evidence="2 3">DSM 44715</strain>
    </source>
</reference>
<gene>
    <name evidence="2" type="ORF">SAMN05443665_1005144</name>
</gene>
<protein>
    <submittedName>
        <fullName evidence="2">Glyoxalase/Bleomycin resistance protein/Dioxygenase superfamily protein</fullName>
    </submittedName>
</protein>
<dbReference type="Pfam" id="PF00903">
    <property type="entry name" value="Glyoxalase"/>
    <property type="match status" value="1"/>
</dbReference>
<dbReference type="InterPro" id="IPR029068">
    <property type="entry name" value="Glyas_Bleomycin-R_OHBP_Dase"/>
</dbReference>
<dbReference type="Gene3D" id="3.10.180.10">
    <property type="entry name" value="2,3-Dihydroxybiphenyl 1,2-Dioxygenase, domain 1"/>
    <property type="match status" value="2"/>
</dbReference>
<dbReference type="InterPro" id="IPR004360">
    <property type="entry name" value="Glyas_Fos-R_dOase_dom"/>
</dbReference>
<keyword evidence="2" id="KW-0223">Dioxygenase</keyword>
<evidence type="ECO:0000259" key="1">
    <source>
        <dbReference type="PROSITE" id="PS51819"/>
    </source>
</evidence>
<dbReference type="SUPFAM" id="SSF54593">
    <property type="entry name" value="Glyoxalase/Bleomycin resistance protein/Dihydroxybiphenyl dioxygenase"/>
    <property type="match status" value="2"/>
</dbReference>
<feature type="domain" description="VOC" evidence="1">
    <location>
        <begin position="4"/>
        <end position="150"/>
    </location>
</feature>
<dbReference type="PROSITE" id="PS51819">
    <property type="entry name" value="VOC"/>
    <property type="match status" value="2"/>
</dbReference>